<name>A0A1V1NVK4_9BACT</name>
<accession>A0A1V1NVK4</accession>
<comment type="caution">
    <text evidence="2">The sequence shown here is derived from an EMBL/GenBank/DDBJ whole genome shotgun (WGS) entry which is preliminary data.</text>
</comment>
<dbReference type="EMBL" id="ATBP01001884">
    <property type="protein sequence ID" value="ETR66584.1"/>
    <property type="molecule type" value="Genomic_DNA"/>
</dbReference>
<organism evidence="2 3">
    <name type="scientific">Candidatus Magnetoglobus multicellularis str. Araruama</name>
    <dbReference type="NCBI Taxonomy" id="890399"/>
    <lineage>
        <taxon>Bacteria</taxon>
        <taxon>Pseudomonadati</taxon>
        <taxon>Thermodesulfobacteriota</taxon>
        <taxon>Desulfobacteria</taxon>
        <taxon>Desulfobacterales</taxon>
        <taxon>Desulfobacteraceae</taxon>
        <taxon>Candidatus Magnetoglobus</taxon>
    </lineage>
</organism>
<dbReference type="Proteomes" id="UP000189670">
    <property type="component" value="Unassembled WGS sequence"/>
</dbReference>
<reference evidence="3" key="1">
    <citation type="submission" date="2012-11" db="EMBL/GenBank/DDBJ databases">
        <authorList>
            <person name="Lucero-Rivera Y.E."/>
            <person name="Tovar-Ramirez D."/>
        </authorList>
    </citation>
    <scope>NUCLEOTIDE SEQUENCE [LARGE SCALE GENOMIC DNA]</scope>
    <source>
        <strain evidence="3">Araruama</strain>
    </source>
</reference>
<evidence type="ECO:0000313" key="3">
    <source>
        <dbReference type="Proteomes" id="UP000189670"/>
    </source>
</evidence>
<feature type="domain" description="MrfA-like Zn-binding" evidence="1">
    <location>
        <begin position="324"/>
        <end position="406"/>
    </location>
</feature>
<protein>
    <recommendedName>
        <fullName evidence="1">MrfA-like Zn-binding domain-containing protein</fullName>
    </recommendedName>
</protein>
<sequence length="523" mass="59604">AHIPNKQKWLEIIIQELNTRLKQVEMDSQDTIKLLDFLFSQNFLPTYSFPRDLVSFVVQKRKDNRIQIQEQPQRNISLALSEYAPGRLVVINKTVYRSGGITSKKRTNNDTDQAESLFSSKHLKKYVHCTVCSYVQDTFTNEHKTHFDQQKCPICKGLVDQSDMLIPEQFHPENGAPIEEFDDNQEITYAGSAQFPIPVGEEDLGQWQDIGKKGQLIHALDRRLVIVNTGKGFDMDGGFDICVKCGAAVPNNSHLSLSKRHKRPYLLSRYASMCSGDTRKVILGTTFLSDLFLIRIPIRQPLCTNMISSIHRNALEDALRTLSETLLLSASRLMDVDPGEFKAGFRIVPNPNEWAIDGDIYLFDSLSGGAGYAYQAGRQINEIIEMAHQILSQCPSNCEHSCQDCLRHYGNQYWHDHLDRFLALSLLNYAIAGELPQSGNMSEQRKQLSGLKRLLLLDGYECIETHDSPLSIQRNDIKFDFNICPALMEDRSKKLISINLYFLQKNLPGAYQMVKEMMHRLPI</sequence>
<gene>
    <name evidence="2" type="ORF">OMM_12611</name>
</gene>
<dbReference type="AlphaFoldDB" id="A0A1V1NVK4"/>
<proteinExistence type="predicted"/>
<evidence type="ECO:0000259" key="1">
    <source>
        <dbReference type="Pfam" id="PF09369"/>
    </source>
</evidence>
<dbReference type="InterPro" id="IPR018973">
    <property type="entry name" value="MZB"/>
</dbReference>
<dbReference type="Pfam" id="PF09369">
    <property type="entry name" value="MZB"/>
    <property type="match status" value="1"/>
</dbReference>
<feature type="non-terminal residue" evidence="2">
    <location>
        <position position="1"/>
    </location>
</feature>
<evidence type="ECO:0000313" key="2">
    <source>
        <dbReference type="EMBL" id="ETR66584.1"/>
    </source>
</evidence>